<keyword evidence="4" id="KW-0949">S-adenosyl-L-methionine</keyword>
<dbReference type="InterPro" id="IPR002052">
    <property type="entry name" value="DNA_methylase_N6_adenine_CS"/>
</dbReference>
<dbReference type="InterPro" id="IPR007757">
    <property type="entry name" value="MT-A70-like"/>
</dbReference>
<evidence type="ECO:0000256" key="3">
    <source>
        <dbReference type="ARBA" id="ARBA00022679"/>
    </source>
</evidence>
<proteinExistence type="inferred from homology"/>
<dbReference type="EC" id="2.1.1.348" evidence="1"/>
<evidence type="ECO:0000256" key="1">
    <source>
        <dbReference type="ARBA" id="ARBA00012160"/>
    </source>
</evidence>
<dbReference type="EMBL" id="CP119894">
    <property type="protein sequence ID" value="WFD26721.1"/>
    <property type="molecule type" value="Genomic_DNA"/>
</dbReference>
<organism evidence="7 8">
    <name type="scientific">Malassezia nana</name>
    <dbReference type="NCBI Taxonomy" id="180528"/>
    <lineage>
        <taxon>Eukaryota</taxon>
        <taxon>Fungi</taxon>
        <taxon>Dikarya</taxon>
        <taxon>Basidiomycota</taxon>
        <taxon>Ustilaginomycotina</taxon>
        <taxon>Malasseziomycetes</taxon>
        <taxon>Malasseziales</taxon>
        <taxon>Malasseziaceae</taxon>
        <taxon>Malassezia</taxon>
    </lineage>
</organism>
<dbReference type="CDD" id="cd02440">
    <property type="entry name" value="AdoMet_MTases"/>
    <property type="match status" value="1"/>
</dbReference>
<dbReference type="SUPFAM" id="SSF53335">
    <property type="entry name" value="S-adenosyl-L-methionine-dependent methyltransferases"/>
    <property type="match status" value="1"/>
</dbReference>
<dbReference type="PROSITE" id="PS51143">
    <property type="entry name" value="MT_A70"/>
    <property type="match status" value="1"/>
</dbReference>
<dbReference type="Proteomes" id="UP001213623">
    <property type="component" value="Chromosome 3"/>
</dbReference>
<gene>
    <name evidence="7" type="primary">IME4</name>
    <name evidence="7" type="ORF">MNAN1_001706</name>
</gene>
<evidence type="ECO:0000256" key="4">
    <source>
        <dbReference type="ARBA" id="ARBA00022691"/>
    </source>
</evidence>
<name>A0AAF0J245_9BASI</name>
<accession>A0AAF0J245</accession>
<evidence type="ECO:0000313" key="7">
    <source>
        <dbReference type="EMBL" id="WFD26721.1"/>
    </source>
</evidence>
<dbReference type="Pfam" id="PF05063">
    <property type="entry name" value="MT-A70"/>
    <property type="match status" value="1"/>
</dbReference>
<keyword evidence="3 7" id="KW-0808">Transferase</keyword>
<dbReference type="GO" id="GO:0003676">
    <property type="term" value="F:nucleic acid binding"/>
    <property type="evidence" value="ECO:0007669"/>
    <property type="project" value="InterPro"/>
</dbReference>
<dbReference type="PROSITE" id="PS00092">
    <property type="entry name" value="N6_MTASE"/>
    <property type="match status" value="1"/>
</dbReference>
<protein>
    <recommendedName>
        <fullName evidence="1">mRNA m(6)A methyltransferase</fullName>
        <ecNumber evidence="1">2.1.1.348</ecNumber>
    </recommendedName>
</protein>
<evidence type="ECO:0000256" key="6">
    <source>
        <dbReference type="PROSITE-ProRule" id="PRU00489"/>
    </source>
</evidence>
<sequence>MGEAQDAAAVLAVRYLQRPTGKQRLLAKLFRSSDNGFQALCEHITRVACVQAAGGAAQACERVHFKPLIMPHTKVELGHCGYLNSCRRKNTCPYLHYVIDDKPPLTPFQWTCSSLSPYPMHSQRAIEAPLRVPMQQLDRYGLGAWMRHSTEQARGWQPLPGQWINCDLHTFDLSALGHFDVVLADPPWDIHMSLPYGTLSDDDMRALDVPALQTEGLLFLWVTGRSMELGHELLHQWGYTRVDELIWIKTNQTERLVRTGRTGHWLNHSKEHCLVGIKRDKARHPPDAWGPGQISDLPSWLHDGLGTDVLVSHVRDTSRKPDELYAMIEKLCPGGRKIELFGRRHNVRPGWLTLGNQLKSTYVVEPALRAACASEPTALVAESGSDECHARTFLT</sequence>
<dbReference type="GO" id="GO:0032259">
    <property type="term" value="P:methylation"/>
    <property type="evidence" value="ECO:0007669"/>
    <property type="project" value="UniProtKB-KW"/>
</dbReference>
<dbReference type="GO" id="GO:0005634">
    <property type="term" value="C:nucleus"/>
    <property type="evidence" value="ECO:0007669"/>
    <property type="project" value="TreeGrafter"/>
</dbReference>
<comment type="catalytic activity">
    <reaction evidence="5">
        <text>an adenosine in mRNA + S-adenosyl-L-methionine = an N(6)-methyladenosine in mRNA + S-adenosyl-L-homocysteine + H(+)</text>
        <dbReference type="Rhea" id="RHEA:55584"/>
        <dbReference type="Rhea" id="RHEA-COMP:12414"/>
        <dbReference type="Rhea" id="RHEA-COMP:12417"/>
        <dbReference type="ChEBI" id="CHEBI:15378"/>
        <dbReference type="ChEBI" id="CHEBI:57856"/>
        <dbReference type="ChEBI" id="CHEBI:59789"/>
        <dbReference type="ChEBI" id="CHEBI:74411"/>
        <dbReference type="ChEBI" id="CHEBI:74449"/>
        <dbReference type="EC" id="2.1.1.348"/>
    </reaction>
</comment>
<dbReference type="GO" id="GO:0001734">
    <property type="term" value="F:mRNA m(6)A methyltransferase activity"/>
    <property type="evidence" value="ECO:0007669"/>
    <property type="project" value="UniProtKB-EC"/>
</dbReference>
<keyword evidence="2 7" id="KW-0489">Methyltransferase</keyword>
<dbReference type="AlphaFoldDB" id="A0AAF0J245"/>
<evidence type="ECO:0000313" key="8">
    <source>
        <dbReference type="Proteomes" id="UP001213623"/>
    </source>
</evidence>
<comment type="similarity">
    <text evidence="6">Belongs to the MT-A70-like family.</text>
</comment>
<dbReference type="InterPro" id="IPR029063">
    <property type="entry name" value="SAM-dependent_MTases_sf"/>
</dbReference>
<reference evidence="7" key="1">
    <citation type="submission" date="2023-03" db="EMBL/GenBank/DDBJ databases">
        <title>Mating type loci evolution in Malassezia.</title>
        <authorList>
            <person name="Coelho M.A."/>
        </authorList>
    </citation>
    <scope>NUCLEOTIDE SEQUENCE</scope>
    <source>
        <strain evidence="7">CBS 9557</strain>
    </source>
</reference>
<dbReference type="PANTHER" id="PTHR12829:SF7">
    <property type="entry name" value="N6-ADENOSINE-METHYLTRANSFERASE CATALYTIC SUBUNIT"/>
    <property type="match status" value="1"/>
</dbReference>
<dbReference type="GO" id="GO:0036396">
    <property type="term" value="C:RNA N6-methyladenosine methyltransferase complex"/>
    <property type="evidence" value="ECO:0007669"/>
    <property type="project" value="TreeGrafter"/>
</dbReference>
<evidence type="ECO:0000256" key="5">
    <source>
        <dbReference type="ARBA" id="ARBA00048957"/>
    </source>
</evidence>
<dbReference type="PANTHER" id="PTHR12829">
    <property type="entry name" value="N6-ADENOSINE-METHYLTRANSFERASE"/>
    <property type="match status" value="1"/>
</dbReference>
<keyword evidence="8" id="KW-1185">Reference proteome</keyword>
<evidence type="ECO:0000256" key="2">
    <source>
        <dbReference type="ARBA" id="ARBA00022603"/>
    </source>
</evidence>